<dbReference type="EMBL" id="ARZX01000046">
    <property type="protein sequence ID" value="EWH09925.1"/>
    <property type="molecule type" value="Genomic_DNA"/>
</dbReference>
<evidence type="ECO:0008006" key="3">
    <source>
        <dbReference type="Google" id="ProtNLM"/>
    </source>
</evidence>
<keyword evidence="2" id="KW-1185">Reference proteome</keyword>
<protein>
    <recommendedName>
        <fullName evidence="3">Immunity protein 27 of polymorphic toxin system</fullName>
    </recommendedName>
</protein>
<dbReference type="Pfam" id="PF15590">
    <property type="entry name" value="Imm27"/>
    <property type="match status" value="1"/>
</dbReference>
<reference evidence="1 2" key="1">
    <citation type="journal article" date="2014" name="Genome Announc.">
        <title>Draft Genome Sequence of the Carrageenan-Degrading Bacterium Cellulophaga sp. Strain KL-A, Isolated from Decaying Marine Algae.</title>
        <authorList>
            <person name="Shan D."/>
            <person name="Ying J."/>
            <person name="Li X."/>
            <person name="Gao Z."/>
            <person name="Wei G."/>
            <person name="Shao Z."/>
        </authorList>
    </citation>
    <scope>NUCLEOTIDE SEQUENCE [LARGE SCALE GENOMIC DNA]</scope>
    <source>
        <strain evidence="1 2">KL-A</strain>
    </source>
</reference>
<dbReference type="Proteomes" id="UP000019275">
    <property type="component" value="Unassembled WGS sequence"/>
</dbReference>
<gene>
    <name evidence="1" type="ORF">KLA_17062</name>
</gene>
<organism evidence="1 2">
    <name type="scientific">Cellulophaga geojensis KL-A</name>
    <dbReference type="NCBI Taxonomy" id="1328323"/>
    <lineage>
        <taxon>Bacteria</taxon>
        <taxon>Pseudomonadati</taxon>
        <taxon>Bacteroidota</taxon>
        <taxon>Flavobacteriia</taxon>
        <taxon>Flavobacteriales</taxon>
        <taxon>Flavobacteriaceae</taxon>
        <taxon>Cellulophaga</taxon>
    </lineage>
</organism>
<sequence length="77" mass="8695">MSKKEIIGHWKFENGNVIADSNCKIIKSMIKQELTKIGTSEDGWTIKYKANDGSIWELSYPQSHYQGGGPPKLVQIQ</sequence>
<dbReference type="RefSeq" id="WP_034647292.1">
    <property type="nucleotide sequence ID" value="NZ_ARZX01000046.1"/>
</dbReference>
<proteinExistence type="predicted"/>
<accession>A0ABP3B455</accession>
<evidence type="ECO:0000313" key="1">
    <source>
        <dbReference type="EMBL" id="EWH09925.1"/>
    </source>
</evidence>
<name>A0ABP3B455_9FLAO</name>
<evidence type="ECO:0000313" key="2">
    <source>
        <dbReference type="Proteomes" id="UP000019275"/>
    </source>
</evidence>
<comment type="caution">
    <text evidence="1">The sequence shown here is derived from an EMBL/GenBank/DDBJ whole genome shotgun (WGS) entry which is preliminary data.</text>
</comment>
<dbReference type="InterPro" id="IPR028960">
    <property type="entry name" value="Imm27"/>
</dbReference>